<feature type="compositionally biased region" description="Low complexity" evidence="1">
    <location>
        <begin position="168"/>
        <end position="184"/>
    </location>
</feature>
<keyword evidence="3" id="KW-1185">Reference proteome</keyword>
<comment type="caution">
    <text evidence="2">The sequence shown here is derived from an EMBL/GenBank/DDBJ whole genome shotgun (WGS) entry which is preliminary data.</text>
</comment>
<feature type="compositionally biased region" description="Low complexity" evidence="1">
    <location>
        <begin position="193"/>
        <end position="207"/>
    </location>
</feature>
<gene>
    <name evidence="2" type="ORF">ACFPYJ_26045</name>
</gene>
<protein>
    <submittedName>
        <fullName evidence="2">Uncharacterized protein</fullName>
    </submittedName>
</protein>
<evidence type="ECO:0000256" key="1">
    <source>
        <dbReference type="SAM" id="MobiDB-lite"/>
    </source>
</evidence>
<evidence type="ECO:0000313" key="2">
    <source>
        <dbReference type="EMBL" id="MFC5652518.1"/>
    </source>
</evidence>
<reference evidence="3" key="1">
    <citation type="journal article" date="2019" name="Int. J. Syst. Evol. Microbiol.">
        <title>The Global Catalogue of Microorganisms (GCM) 10K type strain sequencing project: providing services to taxonomists for standard genome sequencing and annotation.</title>
        <authorList>
            <consortium name="The Broad Institute Genomics Platform"/>
            <consortium name="The Broad Institute Genome Sequencing Center for Infectious Disease"/>
            <person name="Wu L."/>
            <person name="Ma J."/>
        </authorList>
    </citation>
    <scope>NUCLEOTIDE SEQUENCE [LARGE SCALE GENOMIC DNA]</scope>
    <source>
        <strain evidence="3">CGMCC 1.3240</strain>
    </source>
</reference>
<organism evidence="2 3">
    <name type="scientific">Paenibacillus solisilvae</name>
    <dbReference type="NCBI Taxonomy" id="2486751"/>
    <lineage>
        <taxon>Bacteria</taxon>
        <taxon>Bacillati</taxon>
        <taxon>Bacillota</taxon>
        <taxon>Bacilli</taxon>
        <taxon>Bacillales</taxon>
        <taxon>Paenibacillaceae</taxon>
        <taxon>Paenibacillus</taxon>
    </lineage>
</organism>
<evidence type="ECO:0000313" key="3">
    <source>
        <dbReference type="Proteomes" id="UP001596047"/>
    </source>
</evidence>
<name>A0ABW0W505_9BACL</name>
<feature type="region of interest" description="Disordered" evidence="1">
    <location>
        <begin position="165"/>
        <end position="237"/>
    </location>
</feature>
<dbReference type="Proteomes" id="UP001596047">
    <property type="component" value="Unassembled WGS sequence"/>
</dbReference>
<dbReference type="EMBL" id="JBHSOW010000098">
    <property type="protein sequence ID" value="MFC5652518.1"/>
    <property type="molecule type" value="Genomic_DNA"/>
</dbReference>
<dbReference type="RefSeq" id="WP_379191158.1">
    <property type="nucleotide sequence ID" value="NZ_JBHSOW010000098.1"/>
</dbReference>
<sequence length="298" mass="31468">MNLQTYAYQWYPYSYIEPPAAYQSAYPYSSNDSYTQAYNEKMIQTMQQLQLDQQHTSQTMQRVQHDQRRTSQFMQQLQHDQQRTSQSMLHLQRQLTDIQSAVAQMNQNRQPSNTYVHNDFDKFEIFLDSISVQTLSGSLQIGLFNGSAATGALPPVVTTTNITSPPHAQTAPGGTQAAPAGGTQVPAQVPDSGAAPAAPEPTETLPAGEEDFVGNLIPGSPIPQGFSIPPGLPLPPGSSIGTGIIPFSTGEESPSSALPAGVTVVPPGMSLPPGAVEIGPGLAVLPPGTSLIAAGSGA</sequence>
<accession>A0ABW0W505</accession>
<proteinExistence type="predicted"/>